<dbReference type="Gene3D" id="2.160.10.10">
    <property type="entry name" value="Hexapeptide repeat proteins"/>
    <property type="match status" value="1"/>
</dbReference>
<dbReference type="EMBL" id="FOQD01000003">
    <property type="protein sequence ID" value="SFH81204.1"/>
    <property type="molecule type" value="Genomic_DNA"/>
</dbReference>
<dbReference type="GO" id="GO:0009245">
    <property type="term" value="P:lipid A biosynthetic process"/>
    <property type="evidence" value="ECO:0007669"/>
    <property type="project" value="UniProtKB-KW"/>
</dbReference>
<keyword evidence="3 7" id="KW-0808">Transferase</keyword>
<dbReference type="PANTHER" id="PTHR43480">
    <property type="entry name" value="ACYL-[ACYL-CARRIER-PROTEIN]--UDP-N-ACETYLGLUCOSAMINE O-ACYLTRANSFERASE"/>
    <property type="match status" value="1"/>
</dbReference>
<dbReference type="Proteomes" id="UP000199518">
    <property type="component" value="Unassembled WGS sequence"/>
</dbReference>
<dbReference type="InterPro" id="IPR029098">
    <property type="entry name" value="Acetyltransf_C"/>
</dbReference>
<dbReference type="InterPro" id="IPR010137">
    <property type="entry name" value="Lipid_A_LpxA"/>
</dbReference>
<evidence type="ECO:0000256" key="2">
    <source>
        <dbReference type="ARBA" id="ARBA00022556"/>
    </source>
</evidence>
<evidence type="ECO:0000313" key="7">
    <source>
        <dbReference type="EMBL" id="SFH81204.1"/>
    </source>
</evidence>
<dbReference type="Pfam" id="PF13720">
    <property type="entry name" value="Acetyltransf_11"/>
    <property type="match status" value="1"/>
</dbReference>
<reference evidence="8" key="1">
    <citation type="submission" date="2016-10" db="EMBL/GenBank/DDBJ databases">
        <authorList>
            <person name="Varghese N."/>
            <person name="Submissions S."/>
        </authorList>
    </citation>
    <scope>NUCLEOTIDE SEQUENCE [LARGE SCALE GENOMIC DNA]</scope>
    <source>
        <strain evidence="8">DSM 26348</strain>
    </source>
</reference>
<proteinExistence type="predicted"/>
<dbReference type="OrthoDB" id="9807278at2"/>
<protein>
    <submittedName>
        <fullName evidence="7">UDP-N-acetylglucosamine acyltransferase</fullName>
    </submittedName>
</protein>
<evidence type="ECO:0000259" key="6">
    <source>
        <dbReference type="Pfam" id="PF13720"/>
    </source>
</evidence>
<dbReference type="SUPFAM" id="SSF51161">
    <property type="entry name" value="Trimeric LpxA-like enzymes"/>
    <property type="match status" value="1"/>
</dbReference>
<feature type="domain" description="UDP N-acetylglucosamine O-acyltransferase C-terminal" evidence="6">
    <location>
        <begin position="174"/>
        <end position="253"/>
    </location>
</feature>
<evidence type="ECO:0000256" key="4">
    <source>
        <dbReference type="ARBA" id="ARBA00023098"/>
    </source>
</evidence>
<organism evidence="7 8">
    <name type="scientific">Planctomicrobium piriforme</name>
    <dbReference type="NCBI Taxonomy" id="1576369"/>
    <lineage>
        <taxon>Bacteria</taxon>
        <taxon>Pseudomonadati</taxon>
        <taxon>Planctomycetota</taxon>
        <taxon>Planctomycetia</taxon>
        <taxon>Planctomycetales</taxon>
        <taxon>Planctomycetaceae</taxon>
        <taxon>Planctomicrobium</taxon>
    </lineage>
</organism>
<keyword evidence="5 7" id="KW-0012">Acyltransferase</keyword>
<evidence type="ECO:0000256" key="1">
    <source>
        <dbReference type="ARBA" id="ARBA00022516"/>
    </source>
</evidence>
<keyword evidence="2" id="KW-0441">Lipid A biosynthesis</keyword>
<evidence type="ECO:0000256" key="3">
    <source>
        <dbReference type="ARBA" id="ARBA00022679"/>
    </source>
</evidence>
<keyword evidence="8" id="KW-1185">Reference proteome</keyword>
<dbReference type="GO" id="GO:0016020">
    <property type="term" value="C:membrane"/>
    <property type="evidence" value="ECO:0007669"/>
    <property type="project" value="GOC"/>
</dbReference>
<gene>
    <name evidence="7" type="ORF">SAMN05421753_10374</name>
</gene>
<dbReference type="GO" id="GO:0008780">
    <property type="term" value="F:acyl-[acyl-carrier-protein]-UDP-N-acetylglucosamine O-acyltransferase activity"/>
    <property type="evidence" value="ECO:0007669"/>
    <property type="project" value="InterPro"/>
</dbReference>
<keyword evidence="4" id="KW-0443">Lipid metabolism</keyword>
<evidence type="ECO:0000256" key="5">
    <source>
        <dbReference type="ARBA" id="ARBA00023315"/>
    </source>
</evidence>
<dbReference type="AlphaFoldDB" id="A0A1I3D347"/>
<name>A0A1I3D347_9PLAN</name>
<dbReference type="STRING" id="1576369.SAMN05421753_10374"/>
<keyword evidence="1" id="KW-0444">Lipid biosynthesis</keyword>
<dbReference type="InterPro" id="IPR037157">
    <property type="entry name" value="Acetyltransf_C_sf"/>
</dbReference>
<dbReference type="RefSeq" id="WP_092048102.1">
    <property type="nucleotide sequence ID" value="NZ_FOQD01000003.1"/>
</dbReference>
<sequence>MSIHPTAIIDSQAQIDPSVVIGPHVVIEGPVTIGPNCRLGAGVVIYGPTTIGSGCRIHAHAVLGDVPQDRAFTGEESFVHIGNDCVIREGVTIHRGSHHNTETRVGDRCMLMTNSHIGHNCVLENDVVMISGSLLGGYVHVGPSAVISGNAAVHQFVRIGELAMISGLGKIVQDIPPFFMTDREGGLVGVNRVGLLRRSFTSHEREEIKAAYRIIYRSGLGQLQAFKQLVDMVKTDAGNRLIAFLSAKSRRGIAASSYSMTHKDKSGMETSAAVARDANEH</sequence>
<evidence type="ECO:0000313" key="8">
    <source>
        <dbReference type="Proteomes" id="UP000199518"/>
    </source>
</evidence>
<dbReference type="NCBIfam" id="TIGR01852">
    <property type="entry name" value="lipid_A_lpxA"/>
    <property type="match status" value="1"/>
</dbReference>
<accession>A0A1I3D347</accession>
<dbReference type="Pfam" id="PF00132">
    <property type="entry name" value="Hexapep"/>
    <property type="match status" value="1"/>
</dbReference>
<dbReference type="InterPro" id="IPR001451">
    <property type="entry name" value="Hexapep"/>
</dbReference>
<dbReference type="PANTHER" id="PTHR43480:SF1">
    <property type="entry name" value="ACYL-[ACYL-CARRIER-PROTEIN]--UDP-N-ACETYLGLUCOSAMINE O-ACYLTRANSFERASE, MITOCHONDRIAL-RELATED"/>
    <property type="match status" value="1"/>
</dbReference>
<dbReference type="PIRSF" id="PIRSF000456">
    <property type="entry name" value="UDP-GlcNAc_acltr"/>
    <property type="match status" value="1"/>
</dbReference>
<dbReference type="NCBIfam" id="NF003657">
    <property type="entry name" value="PRK05289.1"/>
    <property type="match status" value="1"/>
</dbReference>
<dbReference type="InterPro" id="IPR011004">
    <property type="entry name" value="Trimer_LpxA-like_sf"/>
</dbReference>
<dbReference type="Gene3D" id="1.20.1180.10">
    <property type="entry name" value="Udp N-acetylglucosamine O-acyltransferase, C-terminal domain"/>
    <property type="match status" value="1"/>
</dbReference>